<proteinExistence type="inferred from homology"/>
<dbReference type="InterPro" id="IPR034193">
    <property type="entry name" value="PCSK9_ProteinaseK-like"/>
</dbReference>
<name>A0A9P4USI1_9PEZI</name>
<keyword evidence="4 5" id="KW-0720">Serine protease</keyword>
<dbReference type="PROSITE" id="PS51892">
    <property type="entry name" value="SUBTILASE"/>
    <property type="match status" value="1"/>
</dbReference>
<dbReference type="InterPro" id="IPR022398">
    <property type="entry name" value="Peptidase_S8_His-AS"/>
</dbReference>
<dbReference type="FunFam" id="3.40.50.200:FF:000007">
    <property type="entry name" value="Subtilisin-like serine protease"/>
    <property type="match status" value="1"/>
</dbReference>
<evidence type="ECO:0000256" key="6">
    <source>
        <dbReference type="RuleBase" id="RU003355"/>
    </source>
</evidence>
<protein>
    <submittedName>
        <fullName evidence="9">Subtilisin-like protein</fullName>
    </submittedName>
</protein>
<evidence type="ECO:0000313" key="10">
    <source>
        <dbReference type="Proteomes" id="UP000799441"/>
    </source>
</evidence>
<comment type="similarity">
    <text evidence="1 5 6">Belongs to the peptidase S8 family.</text>
</comment>
<evidence type="ECO:0000313" key="9">
    <source>
        <dbReference type="EMBL" id="KAF2723105.1"/>
    </source>
</evidence>
<dbReference type="PANTHER" id="PTHR43806">
    <property type="entry name" value="PEPTIDASE S8"/>
    <property type="match status" value="1"/>
</dbReference>
<feature type="active site" description="Charge relay system" evidence="5">
    <location>
        <position position="202"/>
    </location>
</feature>
<dbReference type="PROSITE" id="PS00137">
    <property type="entry name" value="SUBTILASE_HIS"/>
    <property type="match status" value="1"/>
</dbReference>
<dbReference type="Gene3D" id="3.40.50.200">
    <property type="entry name" value="Peptidase S8/S53 domain"/>
    <property type="match status" value="1"/>
</dbReference>
<accession>A0A9P4USI1</accession>
<dbReference type="CDD" id="cd04077">
    <property type="entry name" value="Peptidases_S8_PCSK9_ProteinaseK_like"/>
    <property type="match status" value="1"/>
</dbReference>
<feature type="active site" description="Charge relay system" evidence="5">
    <location>
        <position position="370"/>
    </location>
</feature>
<keyword evidence="7" id="KW-0732">Signal</keyword>
<dbReference type="InterPro" id="IPR023828">
    <property type="entry name" value="Peptidase_S8_Ser-AS"/>
</dbReference>
<keyword evidence="3 5" id="KW-0378">Hydrolase</keyword>
<dbReference type="PANTHER" id="PTHR43806:SF11">
    <property type="entry name" value="CEREVISIN-RELATED"/>
    <property type="match status" value="1"/>
</dbReference>
<feature type="domain" description="Peptidase S8/S53" evidence="8">
    <location>
        <begin position="163"/>
        <end position="412"/>
    </location>
</feature>
<dbReference type="InterPro" id="IPR036852">
    <property type="entry name" value="Peptidase_S8/S53_dom_sf"/>
</dbReference>
<dbReference type="PROSITE" id="PS00138">
    <property type="entry name" value="SUBTILASE_SER"/>
    <property type="match status" value="1"/>
</dbReference>
<keyword evidence="2 5" id="KW-0645">Protease</keyword>
<dbReference type="InterPro" id="IPR023827">
    <property type="entry name" value="Peptidase_S8_Asp-AS"/>
</dbReference>
<feature type="signal peptide" evidence="7">
    <location>
        <begin position="1"/>
        <end position="18"/>
    </location>
</feature>
<feature type="active site" description="Charge relay system" evidence="5">
    <location>
        <position position="172"/>
    </location>
</feature>
<dbReference type="PROSITE" id="PS00136">
    <property type="entry name" value="SUBTILASE_ASP"/>
    <property type="match status" value="1"/>
</dbReference>
<dbReference type="PRINTS" id="PR00723">
    <property type="entry name" value="SUBTILISIN"/>
</dbReference>
<gene>
    <name evidence="9" type="ORF">K431DRAFT_220552</name>
</gene>
<evidence type="ECO:0000256" key="7">
    <source>
        <dbReference type="SAM" id="SignalP"/>
    </source>
</evidence>
<dbReference type="SUPFAM" id="SSF52743">
    <property type="entry name" value="Subtilisin-like"/>
    <property type="match status" value="1"/>
</dbReference>
<sequence>MHFSTLCIVSLAAGSALAAPVQPHESGGKEHIVIISNEQDLPTYVEEVLERLALNTSHPDVRQIYNNSAFRGFSANMKSHCLDLLANMSDINVVEEAVSVEGLVMKASLPERSDPAMQQRDGQYYATRSNAPWGLQSISTTSPVEGSTSAMDYTYSYANQDLGAGVDVYVLDTGIYTDHTIFGGRAKMIWSYDSQFTDLDGHGTHVSGTAAGAILGVASNANIFGVRALDANGGGWSSDVVAGIDFVIQQHDKRKSEAASNNFKGSVLSMSLASAGQVTAITQAVQAAVGAGVHACVAAGNSDVDACSASPASAGGSAGPAITVGAVDMNAKRASFSNYGSCVDVYAPGVDIISAWIGGTNMINQLSGTSMATPHVTGIVAYAMANATLAGNPALMKEWISMSALDIGDGILLANNGVKGGNSEGLLGFSKKAIEGNSGFVSTTSVPASTDGQTVAQSTPLKMARRPYSSGVYRSGLCRRNGVSRGSKDVWLCRAAKRGLTGLDNLVSDAEKLRHSIVDS</sequence>
<dbReference type="AlphaFoldDB" id="A0A9P4USI1"/>
<dbReference type="Proteomes" id="UP000799441">
    <property type="component" value="Unassembled WGS sequence"/>
</dbReference>
<reference evidence="9" key="1">
    <citation type="journal article" date="2020" name="Stud. Mycol.">
        <title>101 Dothideomycetes genomes: a test case for predicting lifestyles and emergence of pathogens.</title>
        <authorList>
            <person name="Haridas S."/>
            <person name="Albert R."/>
            <person name="Binder M."/>
            <person name="Bloem J."/>
            <person name="Labutti K."/>
            <person name="Salamov A."/>
            <person name="Andreopoulos B."/>
            <person name="Baker S."/>
            <person name="Barry K."/>
            <person name="Bills G."/>
            <person name="Bluhm B."/>
            <person name="Cannon C."/>
            <person name="Castanera R."/>
            <person name="Culley D."/>
            <person name="Daum C."/>
            <person name="Ezra D."/>
            <person name="Gonzalez J."/>
            <person name="Henrissat B."/>
            <person name="Kuo A."/>
            <person name="Liang C."/>
            <person name="Lipzen A."/>
            <person name="Lutzoni F."/>
            <person name="Magnuson J."/>
            <person name="Mondo S."/>
            <person name="Nolan M."/>
            <person name="Ohm R."/>
            <person name="Pangilinan J."/>
            <person name="Park H.-J."/>
            <person name="Ramirez L."/>
            <person name="Alfaro M."/>
            <person name="Sun H."/>
            <person name="Tritt A."/>
            <person name="Yoshinaga Y."/>
            <person name="Zwiers L.-H."/>
            <person name="Turgeon B."/>
            <person name="Goodwin S."/>
            <person name="Spatafora J."/>
            <person name="Crous P."/>
            <person name="Grigoriev I."/>
        </authorList>
    </citation>
    <scope>NUCLEOTIDE SEQUENCE</scope>
    <source>
        <strain evidence="9">CBS 116435</strain>
    </source>
</reference>
<keyword evidence="10" id="KW-1185">Reference proteome</keyword>
<organism evidence="9 10">
    <name type="scientific">Polychaeton citri CBS 116435</name>
    <dbReference type="NCBI Taxonomy" id="1314669"/>
    <lineage>
        <taxon>Eukaryota</taxon>
        <taxon>Fungi</taxon>
        <taxon>Dikarya</taxon>
        <taxon>Ascomycota</taxon>
        <taxon>Pezizomycotina</taxon>
        <taxon>Dothideomycetes</taxon>
        <taxon>Dothideomycetidae</taxon>
        <taxon>Capnodiales</taxon>
        <taxon>Capnodiaceae</taxon>
        <taxon>Polychaeton</taxon>
    </lineage>
</organism>
<evidence type="ECO:0000256" key="5">
    <source>
        <dbReference type="PROSITE-ProRule" id="PRU01240"/>
    </source>
</evidence>
<dbReference type="InterPro" id="IPR050131">
    <property type="entry name" value="Peptidase_S8_subtilisin-like"/>
</dbReference>
<dbReference type="Pfam" id="PF00082">
    <property type="entry name" value="Peptidase_S8"/>
    <property type="match status" value="1"/>
</dbReference>
<evidence type="ECO:0000256" key="1">
    <source>
        <dbReference type="ARBA" id="ARBA00011073"/>
    </source>
</evidence>
<dbReference type="GO" id="GO:0006508">
    <property type="term" value="P:proteolysis"/>
    <property type="evidence" value="ECO:0007669"/>
    <property type="project" value="UniProtKB-KW"/>
</dbReference>
<feature type="chain" id="PRO_5040349135" evidence="7">
    <location>
        <begin position="19"/>
        <end position="520"/>
    </location>
</feature>
<evidence type="ECO:0000259" key="8">
    <source>
        <dbReference type="Pfam" id="PF00082"/>
    </source>
</evidence>
<dbReference type="OrthoDB" id="206201at2759"/>
<dbReference type="InterPro" id="IPR000209">
    <property type="entry name" value="Peptidase_S8/S53_dom"/>
</dbReference>
<evidence type="ECO:0000256" key="3">
    <source>
        <dbReference type="ARBA" id="ARBA00022801"/>
    </source>
</evidence>
<evidence type="ECO:0000256" key="2">
    <source>
        <dbReference type="ARBA" id="ARBA00022670"/>
    </source>
</evidence>
<dbReference type="GO" id="GO:0004252">
    <property type="term" value="F:serine-type endopeptidase activity"/>
    <property type="evidence" value="ECO:0007669"/>
    <property type="project" value="UniProtKB-UniRule"/>
</dbReference>
<dbReference type="InterPro" id="IPR015500">
    <property type="entry name" value="Peptidase_S8_subtilisin-rel"/>
</dbReference>
<comment type="caution">
    <text evidence="9">The sequence shown here is derived from an EMBL/GenBank/DDBJ whole genome shotgun (WGS) entry which is preliminary data.</text>
</comment>
<evidence type="ECO:0000256" key="4">
    <source>
        <dbReference type="ARBA" id="ARBA00022825"/>
    </source>
</evidence>
<dbReference type="EMBL" id="MU003778">
    <property type="protein sequence ID" value="KAF2723105.1"/>
    <property type="molecule type" value="Genomic_DNA"/>
</dbReference>